<reference evidence="2" key="1">
    <citation type="journal article" date="2015" name="Proc. Natl. Acad. Sci. U.S.A.">
        <title>Networks of energetic and metabolic interactions define dynamics in microbial communities.</title>
        <authorList>
            <person name="Embree M."/>
            <person name="Liu J.K."/>
            <person name="Al-Bassam M.M."/>
            <person name="Zengler K."/>
        </authorList>
    </citation>
    <scope>NUCLEOTIDE SEQUENCE</scope>
</reference>
<organism evidence="2">
    <name type="scientific">hydrocarbon metagenome</name>
    <dbReference type="NCBI Taxonomy" id="938273"/>
    <lineage>
        <taxon>unclassified sequences</taxon>
        <taxon>metagenomes</taxon>
        <taxon>ecological metagenomes</taxon>
    </lineage>
</organism>
<dbReference type="GO" id="GO:0003677">
    <property type="term" value="F:DNA binding"/>
    <property type="evidence" value="ECO:0007669"/>
    <property type="project" value="InterPro"/>
</dbReference>
<comment type="caution">
    <text evidence="2">The sequence shown here is derived from an EMBL/GenBank/DDBJ whole genome shotgun (WGS) entry which is preliminary data.</text>
</comment>
<dbReference type="SUPFAM" id="SSF57783">
    <property type="entry name" value="Zinc beta-ribbon"/>
    <property type="match status" value="1"/>
</dbReference>
<evidence type="ECO:0000313" key="2">
    <source>
        <dbReference type="EMBL" id="KUG03120.1"/>
    </source>
</evidence>
<dbReference type="Gene3D" id="3.90.580.10">
    <property type="entry name" value="Zinc finger, CHC2-type domain"/>
    <property type="match status" value="1"/>
</dbReference>
<protein>
    <submittedName>
        <fullName evidence="2">Dna primase, phage</fullName>
    </submittedName>
</protein>
<dbReference type="InterPro" id="IPR024385">
    <property type="entry name" value="DUF3854"/>
</dbReference>
<accession>A0A0W8E389</accession>
<sequence>MAKSVDFDLVDIIDIAQQLNLKLHSIQGGKQYETHCWKCEDESIHGKLTINPIKGVYRCAKCGYSGNVYTMAYDILGSKESALELLVGNKLDYQPQQRRKQALPKENSIAPIDIRHAVYTAFLKRMILHSSHRQDLRSRGLSDAIIQQKGYKSTLHWDSTVGVCYLLQKEGYSLQGIPGFYEKDGQWLFMTVPGFLIPIRDKENRIQGLQIRVDNAILKQKPNLSKYIWKSSAGKLNGTSSGAPVHIARPSKPTIPSVAYITEGPLKSDIAAEYLGGTFIGIAGVGLYKQAVEAAKELGITTAPVLFDMDKLKNKGVKKAETKLLEELRKTGIDTFSIEWNPKAGKGVDDVVITYGQRFKELIDTQIMQHKPQVKQKTGILHNWGKRKKAM</sequence>
<dbReference type="EMBL" id="LNQE01001892">
    <property type="protein sequence ID" value="KUG03120.1"/>
    <property type="molecule type" value="Genomic_DNA"/>
</dbReference>
<gene>
    <name evidence="2" type="ORF">ASZ90_019460</name>
</gene>
<feature type="domain" description="DUF3854" evidence="1">
    <location>
        <begin position="261"/>
        <end position="357"/>
    </location>
</feature>
<name>A0A0W8E389_9ZZZZ</name>
<proteinExistence type="predicted"/>
<dbReference type="AlphaFoldDB" id="A0A0W8E389"/>
<evidence type="ECO:0000259" key="1">
    <source>
        <dbReference type="Pfam" id="PF12965"/>
    </source>
</evidence>
<dbReference type="Pfam" id="PF12965">
    <property type="entry name" value="DUF3854"/>
    <property type="match status" value="1"/>
</dbReference>
<dbReference type="GO" id="GO:0006260">
    <property type="term" value="P:DNA replication"/>
    <property type="evidence" value="ECO:0007669"/>
    <property type="project" value="InterPro"/>
</dbReference>
<dbReference type="GO" id="GO:0008270">
    <property type="term" value="F:zinc ion binding"/>
    <property type="evidence" value="ECO:0007669"/>
    <property type="project" value="InterPro"/>
</dbReference>
<dbReference type="InterPro" id="IPR036977">
    <property type="entry name" value="DNA_primase_Znf_CHC2"/>
</dbReference>